<evidence type="ECO:0000313" key="1">
    <source>
        <dbReference type="EMBL" id="KKN20887.1"/>
    </source>
</evidence>
<accession>A0A0F9P8W6</accession>
<reference evidence="1" key="1">
    <citation type="journal article" date="2015" name="Nature">
        <title>Complex archaea that bridge the gap between prokaryotes and eukaryotes.</title>
        <authorList>
            <person name="Spang A."/>
            <person name="Saw J.H."/>
            <person name="Jorgensen S.L."/>
            <person name="Zaremba-Niedzwiedzka K."/>
            <person name="Martijn J."/>
            <person name="Lind A.E."/>
            <person name="van Eijk R."/>
            <person name="Schleper C."/>
            <person name="Guy L."/>
            <person name="Ettema T.J."/>
        </authorList>
    </citation>
    <scope>NUCLEOTIDE SEQUENCE</scope>
</reference>
<organism evidence="1">
    <name type="scientific">marine sediment metagenome</name>
    <dbReference type="NCBI Taxonomy" id="412755"/>
    <lineage>
        <taxon>unclassified sequences</taxon>
        <taxon>metagenomes</taxon>
        <taxon>ecological metagenomes</taxon>
    </lineage>
</organism>
<sequence>MLITEKDRKELQDFQKQLMTLFGSLDDIDKTSSRLRNEATELYLKNDKKLDET</sequence>
<name>A0A0F9P8W6_9ZZZZ</name>
<comment type="caution">
    <text evidence="1">The sequence shown here is derived from an EMBL/GenBank/DDBJ whole genome shotgun (WGS) entry which is preliminary data.</text>
</comment>
<gene>
    <name evidence="1" type="ORF">LCGC14_0930910</name>
</gene>
<dbReference type="AlphaFoldDB" id="A0A0F9P8W6"/>
<proteinExistence type="predicted"/>
<dbReference type="EMBL" id="LAZR01003198">
    <property type="protein sequence ID" value="KKN20887.1"/>
    <property type="molecule type" value="Genomic_DNA"/>
</dbReference>
<protein>
    <submittedName>
        <fullName evidence="1">Uncharacterized protein</fullName>
    </submittedName>
</protein>